<evidence type="ECO:0000313" key="14">
    <source>
        <dbReference type="Xenbase" id="XB-GENE-29093983"/>
    </source>
</evidence>
<dbReference type="Pfam" id="PF00069">
    <property type="entry name" value="Pkinase"/>
    <property type="match status" value="1"/>
</dbReference>
<dbReference type="SUPFAM" id="SSF56112">
    <property type="entry name" value="Protein kinase-like (PK-like)"/>
    <property type="match status" value="1"/>
</dbReference>
<evidence type="ECO:0000256" key="1">
    <source>
        <dbReference type="ARBA" id="ARBA00012513"/>
    </source>
</evidence>
<proteinExistence type="predicted"/>
<evidence type="ECO:0000256" key="6">
    <source>
        <dbReference type="ARBA" id="ARBA00022840"/>
    </source>
</evidence>
<dbReference type="PANTHER" id="PTHR24356:SF433">
    <property type="entry name" value="CAMP-DEPENDENT PROTEIN KINASE CATALYTIC SUBUNIT PRKX-LIKE"/>
    <property type="match status" value="1"/>
</dbReference>
<feature type="region of interest" description="Disordered" evidence="10">
    <location>
        <begin position="189"/>
        <end position="225"/>
    </location>
</feature>
<evidence type="ECO:0000256" key="2">
    <source>
        <dbReference type="ARBA" id="ARBA00022527"/>
    </source>
</evidence>
<evidence type="ECO:0000313" key="13">
    <source>
        <dbReference type="RefSeq" id="XP_031750937.1"/>
    </source>
</evidence>
<dbReference type="Xenbase" id="XB-GENE-29093983">
    <property type="gene designation" value="LOC116408269"/>
</dbReference>
<dbReference type="PROSITE" id="PS00108">
    <property type="entry name" value="PROTEIN_KINASE_ST"/>
    <property type="match status" value="1"/>
</dbReference>
<dbReference type="GeneID" id="116408269"/>
<dbReference type="Gene3D" id="3.30.200.20">
    <property type="entry name" value="Phosphorylase Kinase, domain 1"/>
    <property type="match status" value="1"/>
</dbReference>
<name>A0A8J1IZB3_XENTR</name>
<reference evidence="13" key="1">
    <citation type="submission" date="2025-08" db="UniProtKB">
        <authorList>
            <consortium name="RefSeq"/>
        </authorList>
    </citation>
    <scope>IDENTIFICATION</scope>
    <source>
        <strain evidence="13">Nigerian</strain>
        <tissue evidence="13">Liver and blood</tissue>
    </source>
</reference>
<evidence type="ECO:0000256" key="4">
    <source>
        <dbReference type="ARBA" id="ARBA00022741"/>
    </source>
</evidence>
<evidence type="ECO:0000256" key="10">
    <source>
        <dbReference type="SAM" id="MobiDB-lite"/>
    </source>
</evidence>
<feature type="region of interest" description="Disordered" evidence="10">
    <location>
        <begin position="95"/>
        <end position="130"/>
    </location>
</feature>
<evidence type="ECO:0000313" key="12">
    <source>
        <dbReference type="Proteomes" id="UP000008143"/>
    </source>
</evidence>
<keyword evidence="4 9" id="KW-0547">Nucleotide-binding</keyword>
<dbReference type="GO" id="GO:0004674">
    <property type="term" value="F:protein serine/threonine kinase activity"/>
    <property type="evidence" value="ECO:0000318"/>
    <property type="project" value="GO_Central"/>
</dbReference>
<keyword evidence="2" id="KW-0723">Serine/threonine-protein kinase</keyword>
<protein>
    <recommendedName>
        <fullName evidence="1">non-specific serine/threonine protein kinase</fullName>
        <ecNumber evidence="1">2.7.11.1</ecNumber>
    </recommendedName>
</protein>
<evidence type="ECO:0000256" key="7">
    <source>
        <dbReference type="ARBA" id="ARBA00047899"/>
    </source>
</evidence>
<dbReference type="EC" id="2.7.11.1" evidence="1"/>
<dbReference type="OrthoDB" id="63267at2759"/>
<sequence length="618" mass="68556">MFKRINKCVQRIRNLFRKKNKVQPLISEATEPENIYVPTPVHLFQVPQVRLSEARTEREEPIENVIETQVESVKERVEETIIESKYLLNVIAEDTEDDSDHGEVIEKEAVSSSSEDEAENPPGTDTEAVVFPSDASTSASMGSNSSFTDDPIMIEPSPGAILIAVQEAKTFSDEPKPLMSGRCFLMASPGSESTSISITTSGSETVSQTENLSEESEEENGKTSELQSDHLVEEMNMTSGNVSALSDLPQMSDKRTDSDFYCSTDSRRSLYEQKTPSGCPVPANSLAGGSVISERESEKEISSVKLNLPRAPQNSMDLVRPPQGGVLAERLETEGAYGYQQPVYQQTSMIPIEDFQFHKWLGQGNFGKVFMAEHKKTGKKVAIKMMEKLQICCNQMTESLFLERDILRLSRNSRNPFLVSLVCAFQREHHVYIAMEFAAGGSLASHLGNGALPHTSTLFYSACIVLGIKFLHENRIVHRDLKPDNIVIDSAGYAQLADFGLCKAGIDFRDVMPYPCGTINYCAPEMFTGEGYKRTVDWWSLGVIIYEMAVGKMPFHGNKEVLLDSILNKEPEYPAGLDGGTRVIIKEVSCPVILLTFGLDYGPLCNHNHNYNVCLCSF</sequence>
<keyword evidence="3" id="KW-0808">Transferase</keyword>
<gene>
    <name evidence="13 14" type="primary">LOC116408269</name>
</gene>
<dbReference type="PANTHER" id="PTHR24356">
    <property type="entry name" value="SERINE/THREONINE-PROTEIN KINASE"/>
    <property type="match status" value="1"/>
</dbReference>
<feature type="compositionally biased region" description="Low complexity" evidence="10">
    <location>
        <begin position="190"/>
        <end position="211"/>
    </location>
</feature>
<feature type="domain" description="Protein kinase" evidence="11">
    <location>
        <begin position="355"/>
        <end position="618"/>
    </location>
</feature>
<dbReference type="InterPro" id="IPR011009">
    <property type="entry name" value="Kinase-like_dom_sf"/>
</dbReference>
<feature type="binding site" evidence="9">
    <location>
        <position position="384"/>
    </location>
    <ligand>
        <name>ATP</name>
        <dbReference type="ChEBI" id="CHEBI:30616"/>
    </ligand>
</feature>
<dbReference type="InterPro" id="IPR045270">
    <property type="entry name" value="STKc_AGC"/>
</dbReference>
<dbReference type="AlphaFoldDB" id="A0A8J1IZB3"/>
<dbReference type="PROSITE" id="PS00107">
    <property type="entry name" value="PROTEIN_KINASE_ATP"/>
    <property type="match status" value="1"/>
</dbReference>
<dbReference type="SMART" id="SM00220">
    <property type="entry name" value="S_TKc"/>
    <property type="match status" value="1"/>
</dbReference>
<accession>A0A8J1IZB3</accession>
<keyword evidence="6 9" id="KW-0067">ATP-binding</keyword>
<evidence type="ECO:0000256" key="3">
    <source>
        <dbReference type="ARBA" id="ARBA00022679"/>
    </source>
</evidence>
<evidence type="ECO:0000259" key="11">
    <source>
        <dbReference type="PROSITE" id="PS50011"/>
    </source>
</evidence>
<dbReference type="CDD" id="cd05123">
    <property type="entry name" value="STKc_AGC"/>
    <property type="match status" value="1"/>
</dbReference>
<organism evidence="12 13">
    <name type="scientific">Xenopus tropicalis</name>
    <name type="common">Western clawed frog</name>
    <name type="synonym">Silurana tropicalis</name>
    <dbReference type="NCBI Taxonomy" id="8364"/>
    <lineage>
        <taxon>Eukaryota</taxon>
        <taxon>Metazoa</taxon>
        <taxon>Chordata</taxon>
        <taxon>Craniata</taxon>
        <taxon>Vertebrata</taxon>
        <taxon>Euteleostomi</taxon>
        <taxon>Amphibia</taxon>
        <taxon>Batrachia</taxon>
        <taxon>Anura</taxon>
        <taxon>Pipoidea</taxon>
        <taxon>Pipidae</taxon>
        <taxon>Xenopodinae</taxon>
        <taxon>Xenopus</taxon>
        <taxon>Silurana</taxon>
    </lineage>
</organism>
<dbReference type="RefSeq" id="XP_031750937.1">
    <property type="nucleotide sequence ID" value="XM_031895077.1"/>
</dbReference>
<dbReference type="InterPro" id="IPR000719">
    <property type="entry name" value="Prot_kinase_dom"/>
</dbReference>
<dbReference type="Gene3D" id="1.10.510.10">
    <property type="entry name" value="Transferase(Phosphotransferase) domain 1"/>
    <property type="match status" value="1"/>
</dbReference>
<dbReference type="FunFam" id="3.30.200.20:FF:001557">
    <property type="entry name" value="Uncharacterized protein"/>
    <property type="match status" value="1"/>
</dbReference>
<comment type="catalytic activity">
    <reaction evidence="8">
        <text>L-seryl-[protein] + ATP = O-phospho-L-seryl-[protein] + ADP + H(+)</text>
        <dbReference type="Rhea" id="RHEA:17989"/>
        <dbReference type="Rhea" id="RHEA-COMP:9863"/>
        <dbReference type="Rhea" id="RHEA-COMP:11604"/>
        <dbReference type="ChEBI" id="CHEBI:15378"/>
        <dbReference type="ChEBI" id="CHEBI:29999"/>
        <dbReference type="ChEBI" id="CHEBI:30616"/>
        <dbReference type="ChEBI" id="CHEBI:83421"/>
        <dbReference type="ChEBI" id="CHEBI:456216"/>
        <dbReference type="EC" id="2.7.11.1"/>
    </reaction>
</comment>
<evidence type="ECO:0000256" key="9">
    <source>
        <dbReference type="PROSITE-ProRule" id="PRU10141"/>
    </source>
</evidence>
<dbReference type="AGR" id="Xenbase:XB-GENE-29093983"/>
<dbReference type="InterPro" id="IPR008271">
    <property type="entry name" value="Ser/Thr_kinase_AS"/>
</dbReference>
<dbReference type="InterPro" id="IPR017441">
    <property type="entry name" value="Protein_kinase_ATP_BS"/>
</dbReference>
<evidence type="ECO:0000256" key="5">
    <source>
        <dbReference type="ARBA" id="ARBA00022777"/>
    </source>
</evidence>
<dbReference type="PROSITE" id="PS50011">
    <property type="entry name" value="PROTEIN_KINASE_DOM"/>
    <property type="match status" value="1"/>
</dbReference>
<dbReference type="GO" id="GO:0035556">
    <property type="term" value="P:intracellular signal transduction"/>
    <property type="evidence" value="ECO:0000318"/>
    <property type="project" value="GO_Central"/>
</dbReference>
<dbReference type="Proteomes" id="UP000008143">
    <property type="component" value="Chromosome 1"/>
</dbReference>
<keyword evidence="12" id="KW-1185">Reference proteome</keyword>
<dbReference type="InterPro" id="IPR050236">
    <property type="entry name" value="Ser_Thr_kinase_AGC"/>
</dbReference>
<dbReference type="KEGG" id="xtr:116408269"/>
<comment type="catalytic activity">
    <reaction evidence="7">
        <text>L-threonyl-[protein] + ATP = O-phospho-L-threonyl-[protein] + ADP + H(+)</text>
        <dbReference type="Rhea" id="RHEA:46608"/>
        <dbReference type="Rhea" id="RHEA-COMP:11060"/>
        <dbReference type="Rhea" id="RHEA-COMP:11605"/>
        <dbReference type="ChEBI" id="CHEBI:15378"/>
        <dbReference type="ChEBI" id="CHEBI:30013"/>
        <dbReference type="ChEBI" id="CHEBI:30616"/>
        <dbReference type="ChEBI" id="CHEBI:61977"/>
        <dbReference type="ChEBI" id="CHEBI:456216"/>
        <dbReference type="EC" id="2.7.11.1"/>
    </reaction>
</comment>
<keyword evidence="5 13" id="KW-0418">Kinase</keyword>
<evidence type="ECO:0000256" key="8">
    <source>
        <dbReference type="ARBA" id="ARBA00048679"/>
    </source>
</evidence>
<dbReference type="GO" id="GO:0005524">
    <property type="term" value="F:ATP binding"/>
    <property type="evidence" value="ECO:0007669"/>
    <property type="project" value="UniProtKB-UniRule"/>
</dbReference>
<dbReference type="OMA" id="CRVETHY"/>